<dbReference type="AlphaFoldDB" id="X1AXM7"/>
<dbReference type="EMBL" id="BART01011631">
    <property type="protein sequence ID" value="GAG87500.1"/>
    <property type="molecule type" value="Genomic_DNA"/>
</dbReference>
<comment type="caution">
    <text evidence="1">The sequence shown here is derived from an EMBL/GenBank/DDBJ whole genome shotgun (WGS) entry which is preliminary data.</text>
</comment>
<name>X1AXM7_9ZZZZ</name>
<dbReference type="SUPFAM" id="SSF53335">
    <property type="entry name" value="S-adenosyl-L-methionine-dependent methyltransferases"/>
    <property type="match status" value="1"/>
</dbReference>
<proteinExistence type="predicted"/>
<sequence>MSRSANDTWERAAKELKPSLTRNVGPYLYYTARLIEAKTTIEIGIGRGFTSYALGLYAKDFKAVHHTLDWNVDKRDLVRNLNKKFDLDIKFHVGDATAFAWKIPIDLLFVDILGTKMDFMAIFALFTPHMSDKGLIVVHDYFCFENIRDAVDATYRGGPFELLTIPSDGEPRMPGAENNGPCGLAIVRRT</sequence>
<dbReference type="Pfam" id="PF13578">
    <property type="entry name" value="Methyltransf_24"/>
    <property type="match status" value="1"/>
</dbReference>
<protein>
    <recommendedName>
        <fullName evidence="2">O-methyltransferase domain-containing protein</fullName>
    </recommendedName>
</protein>
<dbReference type="Gene3D" id="3.40.50.150">
    <property type="entry name" value="Vaccinia Virus protein VP39"/>
    <property type="match status" value="1"/>
</dbReference>
<gene>
    <name evidence="1" type="ORF">S01H4_24682</name>
</gene>
<dbReference type="InterPro" id="IPR029063">
    <property type="entry name" value="SAM-dependent_MTases_sf"/>
</dbReference>
<accession>X1AXM7</accession>
<evidence type="ECO:0008006" key="2">
    <source>
        <dbReference type="Google" id="ProtNLM"/>
    </source>
</evidence>
<evidence type="ECO:0000313" key="1">
    <source>
        <dbReference type="EMBL" id="GAG87500.1"/>
    </source>
</evidence>
<organism evidence="1">
    <name type="scientific">marine sediment metagenome</name>
    <dbReference type="NCBI Taxonomy" id="412755"/>
    <lineage>
        <taxon>unclassified sequences</taxon>
        <taxon>metagenomes</taxon>
        <taxon>ecological metagenomes</taxon>
    </lineage>
</organism>
<reference evidence="1" key="1">
    <citation type="journal article" date="2014" name="Front. Microbiol.">
        <title>High frequency of phylogenetically diverse reductive dehalogenase-homologous genes in deep subseafloor sedimentary metagenomes.</title>
        <authorList>
            <person name="Kawai M."/>
            <person name="Futagami T."/>
            <person name="Toyoda A."/>
            <person name="Takaki Y."/>
            <person name="Nishi S."/>
            <person name="Hori S."/>
            <person name="Arai W."/>
            <person name="Tsubouchi T."/>
            <person name="Morono Y."/>
            <person name="Uchiyama I."/>
            <person name="Ito T."/>
            <person name="Fujiyama A."/>
            <person name="Inagaki F."/>
            <person name="Takami H."/>
        </authorList>
    </citation>
    <scope>NUCLEOTIDE SEQUENCE</scope>
    <source>
        <strain evidence="1">Expedition CK06-06</strain>
    </source>
</reference>